<gene>
    <name evidence="1" type="ORF">IAA86_08960</name>
</gene>
<evidence type="ECO:0000313" key="2">
    <source>
        <dbReference type="Proteomes" id="UP000886865"/>
    </source>
</evidence>
<accession>A0A9D1FL11</accession>
<name>A0A9D1FL11_9BACT</name>
<dbReference type="EMBL" id="DVJQ01000076">
    <property type="protein sequence ID" value="HIS75130.1"/>
    <property type="molecule type" value="Genomic_DNA"/>
</dbReference>
<reference evidence="1" key="1">
    <citation type="submission" date="2020-10" db="EMBL/GenBank/DDBJ databases">
        <authorList>
            <person name="Gilroy R."/>
        </authorList>
    </citation>
    <scope>NUCLEOTIDE SEQUENCE</scope>
    <source>
        <strain evidence="1">CHK152-2871</strain>
    </source>
</reference>
<proteinExistence type="predicted"/>
<evidence type="ECO:0000313" key="1">
    <source>
        <dbReference type="EMBL" id="HIS75130.1"/>
    </source>
</evidence>
<comment type="caution">
    <text evidence="1">The sequence shown here is derived from an EMBL/GenBank/DDBJ whole genome shotgun (WGS) entry which is preliminary data.</text>
</comment>
<sequence>MRISPITFNNVKFNNFSNKQKSTPVNSSAIGRAALPMPVYANYLAFCGGSSLNLRESVENLDKLSIKNGGHRGDKFPRDIYEYALSVIKSGNPEDYTLVDVHKQKYSILNDCYNLDDVKALFEEFGNVISDSKVDYKDDSFIAKVKRGEVENFNKDEDLALQLLKLYWAQGFSLNDLKRYADNVDLYHTIKKLNIPTLDRDYAHVLKFSDKDYNERITSIMTQRRLESMERKIQEADGEPVFIPRGPLSDMHKKHISEALINHYAEHPEKIVQMSQRQKEYFETHPEQIELLRDVGNYAFNNTQEGRSIKKYMVKFFKKYDVPFDDNILNGNADKTSKSQQKLFAKFWELNGWAKEKASVAMKKAWQFAKDMSASAPSEASIYSINLAPKGLIDEMRAWCKQNNIPMSESAIISAVRFQPTDCQGSYAKKIFNKFILDNHDVVEDIKSALLAAMFSVRSDIIAGKITPQICSDETFLTLVVLSVNNSLIPNGDFKIRPITDVRDDMSSERLFNLMDNISLLATASKCDKFIQYINEKIDMAYDVVNSAKEGYSGRVELNKFLYAGKTI</sequence>
<reference evidence="1" key="2">
    <citation type="journal article" date="2021" name="PeerJ">
        <title>Extensive microbial diversity within the chicken gut microbiome revealed by metagenomics and culture.</title>
        <authorList>
            <person name="Gilroy R."/>
            <person name="Ravi A."/>
            <person name="Getino M."/>
            <person name="Pursley I."/>
            <person name="Horton D.L."/>
            <person name="Alikhan N.F."/>
            <person name="Baker D."/>
            <person name="Gharbi K."/>
            <person name="Hall N."/>
            <person name="Watson M."/>
            <person name="Adriaenssens E.M."/>
            <person name="Foster-Nyarko E."/>
            <person name="Jarju S."/>
            <person name="Secka A."/>
            <person name="Antonio M."/>
            <person name="Oren A."/>
            <person name="Chaudhuri R.R."/>
            <person name="La Ragione R."/>
            <person name="Hildebrand F."/>
            <person name="Pallen M.J."/>
        </authorList>
    </citation>
    <scope>NUCLEOTIDE SEQUENCE</scope>
    <source>
        <strain evidence="1">CHK152-2871</strain>
    </source>
</reference>
<protein>
    <submittedName>
        <fullName evidence="1">Uncharacterized protein</fullName>
    </submittedName>
</protein>
<organism evidence="1 2">
    <name type="scientific">Candidatus Galligastranaerophilus intestinavium</name>
    <dbReference type="NCBI Taxonomy" id="2840836"/>
    <lineage>
        <taxon>Bacteria</taxon>
        <taxon>Candidatus Galligastranaerophilus</taxon>
    </lineage>
</organism>
<dbReference type="AlphaFoldDB" id="A0A9D1FL11"/>
<dbReference type="Proteomes" id="UP000886865">
    <property type="component" value="Unassembled WGS sequence"/>
</dbReference>